<evidence type="ECO:0000256" key="3">
    <source>
        <dbReference type="ARBA" id="ARBA00023004"/>
    </source>
</evidence>
<proteinExistence type="predicted"/>
<feature type="domain" description="Cytochrome c" evidence="7">
    <location>
        <begin position="881"/>
        <end position="968"/>
    </location>
</feature>
<dbReference type="Pfam" id="PF06283">
    <property type="entry name" value="ThuA"/>
    <property type="match status" value="1"/>
</dbReference>
<dbReference type="InterPro" id="IPR035986">
    <property type="entry name" value="PKD_dom_sf"/>
</dbReference>
<feature type="signal peptide" evidence="5">
    <location>
        <begin position="1"/>
        <end position="29"/>
    </location>
</feature>
<dbReference type="SUPFAM" id="SSF50952">
    <property type="entry name" value="Soluble quinoprotein glucose dehydrogenase"/>
    <property type="match status" value="1"/>
</dbReference>
<dbReference type="GO" id="GO:0046872">
    <property type="term" value="F:metal ion binding"/>
    <property type="evidence" value="ECO:0007669"/>
    <property type="project" value="UniProtKB-KW"/>
</dbReference>
<dbReference type="Pfam" id="PF03422">
    <property type="entry name" value="CBM_6"/>
    <property type="match status" value="1"/>
</dbReference>
<evidence type="ECO:0000256" key="4">
    <source>
        <dbReference type="PROSITE-ProRule" id="PRU00433"/>
    </source>
</evidence>
<keyword evidence="1 4" id="KW-0349">Heme</keyword>
<protein>
    <submittedName>
        <fullName evidence="8">Carbohydrate-binding protein</fullName>
    </submittedName>
</protein>
<dbReference type="GO" id="GO:0009055">
    <property type="term" value="F:electron transfer activity"/>
    <property type="evidence" value="ECO:0007669"/>
    <property type="project" value="InterPro"/>
</dbReference>
<dbReference type="Pfam" id="PF07995">
    <property type="entry name" value="GSDH"/>
    <property type="match status" value="1"/>
</dbReference>
<evidence type="ECO:0000259" key="6">
    <source>
        <dbReference type="PROSITE" id="PS50093"/>
    </source>
</evidence>
<dbReference type="PANTHER" id="PTHR40469">
    <property type="entry name" value="SECRETED GLYCOSYL HYDROLASE"/>
    <property type="match status" value="1"/>
</dbReference>
<dbReference type="CDD" id="cd04084">
    <property type="entry name" value="CBM6_xylanase-like"/>
    <property type="match status" value="1"/>
</dbReference>
<dbReference type="InterPro" id="IPR011041">
    <property type="entry name" value="Quinoprot_gluc/sorb_DH_b-prop"/>
</dbReference>
<dbReference type="SUPFAM" id="SSF46626">
    <property type="entry name" value="Cytochrome c"/>
    <property type="match status" value="1"/>
</dbReference>
<dbReference type="SUPFAM" id="SSF49785">
    <property type="entry name" value="Galactose-binding domain-like"/>
    <property type="match status" value="1"/>
</dbReference>
<dbReference type="CDD" id="cd00146">
    <property type="entry name" value="PKD"/>
    <property type="match status" value="1"/>
</dbReference>
<organism evidence="8 9">
    <name type="scientific">Emticicia agri</name>
    <dbReference type="NCBI Taxonomy" id="2492393"/>
    <lineage>
        <taxon>Bacteria</taxon>
        <taxon>Pseudomonadati</taxon>
        <taxon>Bacteroidota</taxon>
        <taxon>Cytophagia</taxon>
        <taxon>Cytophagales</taxon>
        <taxon>Leadbetterellaceae</taxon>
        <taxon>Emticicia</taxon>
    </lineage>
</organism>
<evidence type="ECO:0000256" key="5">
    <source>
        <dbReference type="SAM" id="SignalP"/>
    </source>
</evidence>
<dbReference type="Pfam" id="PF00034">
    <property type="entry name" value="Cytochrom_C"/>
    <property type="match status" value="1"/>
</dbReference>
<dbReference type="PROSITE" id="PS51007">
    <property type="entry name" value="CYTC"/>
    <property type="match status" value="1"/>
</dbReference>
<accession>A0A4Q5M501</accession>
<evidence type="ECO:0000256" key="1">
    <source>
        <dbReference type="ARBA" id="ARBA00022617"/>
    </source>
</evidence>
<dbReference type="OrthoDB" id="9816308at2"/>
<keyword evidence="3 4" id="KW-0408">Iron</keyword>
<dbReference type="Gene3D" id="1.10.760.10">
    <property type="entry name" value="Cytochrome c-like domain"/>
    <property type="match status" value="1"/>
</dbReference>
<evidence type="ECO:0000313" key="9">
    <source>
        <dbReference type="Proteomes" id="UP000293162"/>
    </source>
</evidence>
<dbReference type="InterPro" id="IPR009056">
    <property type="entry name" value="Cyt_c-like_dom"/>
</dbReference>
<feature type="chain" id="PRO_5020885120" evidence="5">
    <location>
        <begin position="30"/>
        <end position="1146"/>
    </location>
</feature>
<keyword evidence="5" id="KW-0732">Signal</keyword>
<dbReference type="Gene3D" id="2.60.40.10">
    <property type="entry name" value="Immunoglobulins"/>
    <property type="match status" value="1"/>
</dbReference>
<name>A0A4Q5M501_9BACT</name>
<dbReference type="InterPro" id="IPR005084">
    <property type="entry name" value="CBM6"/>
</dbReference>
<evidence type="ECO:0000313" key="8">
    <source>
        <dbReference type="EMBL" id="RYU97566.1"/>
    </source>
</evidence>
<dbReference type="Gene3D" id="2.120.10.30">
    <property type="entry name" value="TolB, C-terminal domain"/>
    <property type="match status" value="1"/>
</dbReference>
<comment type="caution">
    <text evidence="8">The sequence shown here is derived from an EMBL/GenBank/DDBJ whole genome shotgun (WGS) entry which is preliminary data.</text>
</comment>
<feature type="domain" description="PKD" evidence="6">
    <location>
        <begin position="762"/>
        <end position="814"/>
    </location>
</feature>
<gene>
    <name evidence="8" type="ORF">EWM59_00145</name>
</gene>
<dbReference type="SUPFAM" id="SSF52317">
    <property type="entry name" value="Class I glutamine amidotransferase-like"/>
    <property type="match status" value="1"/>
</dbReference>
<dbReference type="GO" id="GO:0020037">
    <property type="term" value="F:heme binding"/>
    <property type="evidence" value="ECO:0007669"/>
    <property type="project" value="InterPro"/>
</dbReference>
<dbReference type="InterPro" id="IPR011042">
    <property type="entry name" value="6-blade_b-propeller_TolB-like"/>
</dbReference>
<dbReference type="Pfam" id="PF00801">
    <property type="entry name" value="PKD"/>
    <property type="match status" value="1"/>
</dbReference>
<dbReference type="InterPro" id="IPR029062">
    <property type="entry name" value="Class_I_gatase-like"/>
</dbReference>
<reference evidence="8 9" key="1">
    <citation type="submission" date="2019-02" db="EMBL/GenBank/DDBJ databases">
        <title>Bacterial novel species Emticicia sp. 17J42-9 isolated from soil.</title>
        <authorList>
            <person name="Jung H.-Y."/>
        </authorList>
    </citation>
    <scope>NUCLEOTIDE SEQUENCE [LARGE SCALE GENOMIC DNA]</scope>
    <source>
        <strain evidence="8 9">17J42-9</strain>
    </source>
</reference>
<dbReference type="InterPro" id="IPR012938">
    <property type="entry name" value="Glc/Sorbosone_DH"/>
</dbReference>
<dbReference type="Gene3D" id="2.60.120.260">
    <property type="entry name" value="Galactose-binding domain-like"/>
    <property type="match status" value="1"/>
</dbReference>
<dbReference type="InterPro" id="IPR036909">
    <property type="entry name" value="Cyt_c-like_dom_sf"/>
</dbReference>
<dbReference type="EMBL" id="SEWF01000001">
    <property type="protein sequence ID" value="RYU97566.1"/>
    <property type="molecule type" value="Genomic_DNA"/>
</dbReference>
<dbReference type="InterPro" id="IPR029010">
    <property type="entry name" value="ThuA-like"/>
</dbReference>
<dbReference type="InterPro" id="IPR000601">
    <property type="entry name" value="PKD_dom"/>
</dbReference>
<evidence type="ECO:0000259" key="7">
    <source>
        <dbReference type="PROSITE" id="PS51007"/>
    </source>
</evidence>
<dbReference type="InterPro" id="IPR013783">
    <property type="entry name" value="Ig-like_fold"/>
</dbReference>
<keyword evidence="2 4" id="KW-0479">Metal-binding</keyword>
<dbReference type="PROSITE" id="PS50093">
    <property type="entry name" value="PKD"/>
    <property type="match status" value="1"/>
</dbReference>
<dbReference type="InterPro" id="IPR022409">
    <property type="entry name" value="PKD/Chitinase_dom"/>
</dbReference>
<dbReference type="Gene3D" id="3.40.50.880">
    <property type="match status" value="1"/>
</dbReference>
<sequence>MKQPAKRFFFSLWAICALFTALIPHGVSAQQKRVLVFSKTKGWRHSSIPFGKEAIKKLGQENNFGVDISENSDDFTDENLKKYNAVIFNSTTGNILNNDQQAAFERYIQAGGGFVGIHSAADTEYEWPWYGQLVGAYFESHPNNSNVRKATVLVTDKSHISTSHLPDSWERTDEWYNYKSIYRNIKPLAYLDESTYDGGTNGGNHPIAWYHEFDGGRSFFTGGGHADESFSEPLFLKHLLGGINYAIGEAKPLDYSKAYSKTVPEENRFEKTVLVNDLNNPMELAVSNSGKVYMTELAGNLSVFDTKTNQFKLIHRFPVVMKGGTGVIGITLDPDFDTNRWMYLYYSPPIEGEPIYFNLSRFTLSAKDEIDLASEKILLKVPVQINSGSHHGGSLAFDKDRNLILSTGDGTTPFPSNGYAPIDERKDPQYYPMDAQRSAANTNDFKGKILRIHPQPDGTYTIPKGNMFEIGQENTRPEIYAMGCRNPYRIAINPKTGTIYWGEIGPDAGEDSPRGPRGYDEFNQAKKPGNYGWPYFVGNNYAYAEWDFETGKPGQNYDPKKPVNNSPNNTGLKELPPATPPMLWYPYALSPDFPELGTGGRSAMAGEFYTYNEASTAKNKIPKYYDGALFIFDWMRNWMLATRFDTNEDYVKTEPFMPTKGDFRRPIDLAFSKEGIMYVLEYGSVYGADNTDARLVKIEYNYDNRAPQAIASIVDTVMAAKKQKESFITSEIRDVPQYKEWAGKAPLKLRLSGRGVDLDFDDKLSYEWYINGTKLPADKPMYTHTFTKNGNYKVIFLVKDAAGKTGTDTLNVRVGNAVPVVAINAKKNKSFYWDNAPFEYTVSVNDAEDKVINAKKRKVEYNYYPNPYQPVSGAKSGSKIELGSLGKTLVDASDCKACHTVDKKSVGPSFLDISKKYGSGDNKTIKTLSKKIIEGGGGSWGTVHVMSAHPQISPQDADEMVKYILAINDPNKNFKSIGANGILPLKEHLENKTTGYYTIKAAYVDNGATGAKPEKAEDITRLRYHQLRAMDADRHPGFVFDWGELRQGPSKAYLVFKNIDLTNIKTISFEYASMDKSGVIEVRENSVAGPVIARATFSPTEGWGKMKWVESKLEKPVEGFRDLYIMGVKHDKPSDNLIKFKTLKFD</sequence>
<dbReference type="SMART" id="SM00089">
    <property type="entry name" value="PKD"/>
    <property type="match status" value="1"/>
</dbReference>
<dbReference type="GO" id="GO:0030246">
    <property type="term" value="F:carbohydrate binding"/>
    <property type="evidence" value="ECO:0007669"/>
    <property type="project" value="InterPro"/>
</dbReference>
<keyword evidence="9" id="KW-1185">Reference proteome</keyword>
<dbReference type="AlphaFoldDB" id="A0A4Q5M501"/>
<dbReference type="SUPFAM" id="SSF49299">
    <property type="entry name" value="PKD domain"/>
    <property type="match status" value="1"/>
</dbReference>
<dbReference type="RefSeq" id="WP_130018889.1">
    <property type="nucleotide sequence ID" value="NZ_SEWF01000001.1"/>
</dbReference>
<dbReference type="InterPro" id="IPR008979">
    <property type="entry name" value="Galactose-bd-like_sf"/>
</dbReference>
<dbReference type="Proteomes" id="UP000293162">
    <property type="component" value="Unassembled WGS sequence"/>
</dbReference>
<evidence type="ECO:0000256" key="2">
    <source>
        <dbReference type="ARBA" id="ARBA00022723"/>
    </source>
</evidence>
<dbReference type="PANTHER" id="PTHR40469:SF2">
    <property type="entry name" value="GALACTOSE-BINDING DOMAIN-LIKE SUPERFAMILY PROTEIN"/>
    <property type="match status" value="1"/>
</dbReference>